<keyword evidence="5 6" id="KW-0472">Membrane</keyword>
<evidence type="ECO:0000256" key="1">
    <source>
        <dbReference type="ARBA" id="ARBA00004651"/>
    </source>
</evidence>
<evidence type="ECO:0000256" key="2">
    <source>
        <dbReference type="ARBA" id="ARBA00022475"/>
    </source>
</evidence>
<evidence type="ECO:0000256" key="6">
    <source>
        <dbReference type="SAM" id="Phobius"/>
    </source>
</evidence>
<dbReference type="PANTHER" id="PTHR36115:SF4">
    <property type="entry name" value="MEMBRANE PROTEIN"/>
    <property type="match status" value="1"/>
</dbReference>
<evidence type="ECO:0000256" key="5">
    <source>
        <dbReference type="ARBA" id="ARBA00023136"/>
    </source>
</evidence>
<dbReference type="PANTHER" id="PTHR36115">
    <property type="entry name" value="PROLINE-RICH ANTIGEN HOMOLOG-RELATED"/>
    <property type="match status" value="1"/>
</dbReference>
<evidence type="ECO:0000313" key="10">
    <source>
        <dbReference type="Proteomes" id="UP000075578"/>
    </source>
</evidence>
<gene>
    <name evidence="9" type="ORF">AMQ74_01631</name>
</gene>
<comment type="caution">
    <text evidence="9">The sequence shown here is derived from an EMBL/GenBank/DDBJ whole genome shotgun (WGS) entry which is preliminary data.</text>
</comment>
<keyword evidence="2" id="KW-1003">Cell membrane</keyword>
<sequence>MVFCGKCGKDNPPGAKFCENCGSVLESVPTYQQQRPTYAVGNWLSHEHAGFLPRFVAYIIDAIILGIVGWIISIPFGTSYSYGYQMDFNYGYNLNPTGTILTALIGLAYMVYFEGGRGATPGKMVMKLKVIGTDGRMPIGYGTAVIRWIGKLISTIVIFLGHIWIIFDKEKQGWHDKIANTFVVKE</sequence>
<reference evidence="9 10" key="1">
    <citation type="journal article" date="2016" name="ISME J.">
        <title>Chasing the elusive Euryarchaeota class WSA2: genomes reveal a uniquely fastidious methyl-reducing methanogen.</title>
        <authorList>
            <person name="Nobu M.K."/>
            <person name="Narihiro T."/>
            <person name="Kuroda K."/>
            <person name="Mei R."/>
            <person name="Liu W.T."/>
        </authorList>
    </citation>
    <scope>NUCLEOTIDE SEQUENCE [LARGE SCALE GENOMIC DNA]</scope>
    <source>
        <strain evidence="9">U1lsi0528_Bin089</strain>
    </source>
</reference>
<evidence type="ECO:0000313" key="9">
    <source>
        <dbReference type="EMBL" id="KYC48091.1"/>
    </source>
</evidence>
<feature type="transmembrane region" description="Helical" evidence="6">
    <location>
        <begin position="145"/>
        <end position="167"/>
    </location>
</feature>
<organism evidence="9 10">
    <name type="scientific">Candidatus Methanofastidiosum methylothiophilum</name>
    <dbReference type="NCBI Taxonomy" id="1705564"/>
    <lineage>
        <taxon>Archaea</taxon>
        <taxon>Methanobacteriati</taxon>
        <taxon>Methanobacteriota</taxon>
        <taxon>Stenosarchaea group</taxon>
        <taxon>Candidatus Methanofastidiosia</taxon>
        <taxon>Candidatus Methanofastidiosales</taxon>
        <taxon>Candidatus Methanofastidiosaceae</taxon>
        <taxon>Candidatus Methanofastidiosum</taxon>
    </lineage>
</organism>
<name>A0A150IST1_9EURY</name>
<evidence type="ECO:0000259" key="7">
    <source>
        <dbReference type="Pfam" id="PF06271"/>
    </source>
</evidence>
<evidence type="ECO:0000259" key="8">
    <source>
        <dbReference type="Pfam" id="PF13240"/>
    </source>
</evidence>
<feature type="transmembrane region" description="Helical" evidence="6">
    <location>
        <begin position="55"/>
        <end position="78"/>
    </location>
</feature>
<evidence type="ECO:0000256" key="3">
    <source>
        <dbReference type="ARBA" id="ARBA00022692"/>
    </source>
</evidence>
<dbReference type="InterPro" id="IPR038587">
    <property type="entry name" value="Ribosomal_eL40_sf"/>
</dbReference>
<evidence type="ECO:0000256" key="4">
    <source>
        <dbReference type="ARBA" id="ARBA00022989"/>
    </source>
</evidence>
<dbReference type="InterPro" id="IPR010432">
    <property type="entry name" value="RDD"/>
</dbReference>
<feature type="domain" description="Zinc-ribbon" evidence="8">
    <location>
        <begin position="3"/>
        <end position="24"/>
    </location>
</feature>
<dbReference type="InterPro" id="IPR026870">
    <property type="entry name" value="Zinc_ribbon_dom"/>
</dbReference>
<keyword evidence="3 6" id="KW-0812">Transmembrane</keyword>
<dbReference type="Gene3D" id="4.10.1060.50">
    <property type="match status" value="1"/>
</dbReference>
<dbReference type="GO" id="GO:0005886">
    <property type="term" value="C:plasma membrane"/>
    <property type="evidence" value="ECO:0007669"/>
    <property type="project" value="UniProtKB-SubCell"/>
</dbReference>
<dbReference type="Pfam" id="PF13240">
    <property type="entry name" value="Zn_Ribbon_1"/>
    <property type="match status" value="1"/>
</dbReference>
<dbReference type="Proteomes" id="UP000075578">
    <property type="component" value="Unassembled WGS sequence"/>
</dbReference>
<dbReference type="Pfam" id="PF06271">
    <property type="entry name" value="RDD"/>
    <property type="match status" value="1"/>
</dbReference>
<feature type="transmembrane region" description="Helical" evidence="6">
    <location>
        <begin position="90"/>
        <end position="112"/>
    </location>
</feature>
<dbReference type="EMBL" id="LNGD01000145">
    <property type="protein sequence ID" value="KYC48091.1"/>
    <property type="molecule type" value="Genomic_DNA"/>
</dbReference>
<dbReference type="AlphaFoldDB" id="A0A150IST1"/>
<keyword evidence="4 6" id="KW-1133">Transmembrane helix</keyword>
<protein>
    <submittedName>
        <fullName evidence="9">RDD family protein</fullName>
    </submittedName>
</protein>
<comment type="subcellular location">
    <subcellularLocation>
        <location evidence="1">Cell membrane</location>
        <topology evidence="1">Multi-pass membrane protein</topology>
    </subcellularLocation>
</comment>
<dbReference type="InterPro" id="IPR051791">
    <property type="entry name" value="Pra-immunoreactive"/>
</dbReference>
<proteinExistence type="predicted"/>
<feature type="domain" description="RDD" evidence="7">
    <location>
        <begin position="49"/>
        <end position="180"/>
    </location>
</feature>
<accession>A0A150IST1</accession>